<sequence>MHIWLFSYLAPPQLNAESILVGKMVRQLTKHMQVTLLTSGDDPDFRVDSQLAEFMGNEVILRRFMNGYPDSKIARRLMQRSYMNLFGDPQWSWRKHVNHWGEEQIKQGSPSSKQLPDLLYSRSQPGSSHLAALHMKRLLHVPWVAQFNDPWAHNPYHPLKKGDKRLVLEQQVCTQVDHAIFPTAEMSALYESLYPRLKGKTSVLPHHFDKELYGSAKRFGRKEPIQMAYVGDFYGARSPEPLLKALELAESYEPDIQHKLQIQFIGNAEQRYQEFIREYQKKLRTTIIRKPQVEYFESLRIIADAQMLVMIDAPTDENIFLSSKLIDYLGGCRPILGITSKKGTAAEILTRYGYPVAVPEEPDKISQALIELIQRRDEYMERALQQNVGMYSSEAVAGQLIEVFQGLL</sequence>
<reference evidence="1" key="1">
    <citation type="submission" date="2021-12" db="EMBL/GenBank/DDBJ databases">
        <title>Alicyclobacillaceae gen. nov., sp. nov., isolated from chalcocite enrichment system.</title>
        <authorList>
            <person name="Jiang Z."/>
        </authorList>
    </citation>
    <scope>NUCLEOTIDE SEQUENCE</scope>
    <source>
        <strain evidence="1">MYW30-H2</strain>
    </source>
</reference>
<name>A0ABY4CQC7_9BACL</name>
<accession>A0ABY4CQC7</accession>
<evidence type="ECO:0000313" key="2">
    <source>
        <dbReference type="Proteomes" id="UP000830167"/>
    </source>
</evidence>
<evidence type="ECO:0008006" key="3">
    <source>
        <dbReference type="Google" id="ProtNLM"/>
    </source>
</evidence>
<dbReference type="RefSeq" id="WP_347438850.1">
    <property type="nucleotide sequence ID" value="NZ_CP089291.1"/>
</dbReference>
<proteinExistence type="predicted"/>
<dbReference type="Proteomes" id="UP000830167">
    <property type="component" value="Chromosome"/>
</dbReference>
<dbReference type="EMBL" id="CP089291">
    <property type="protein sequence ID" value="UOF92164.1"/>
    <property type="molecule type" value="Genomic_DNA"/>
</dbReference>
<dbReference type="SUPFAM" id="SSF53756">
    <property type="entry name" value="UDP-Glycosyltransferase/glycogen phosphorylase"/>
    <property type="match status" value="1"/>
</dbReference>
<evidence type="ECO:0000313" key="1">
    <source>
        <dbReference type="EMBL" id="UOF92164.1"/>
    </source>
</evidence>
<keyword evidence="2" id="KW-1185">Reference proteome</keyword>
<dbReference type="Gene3D" id="3.40.50.2000">
    <property type="entry name" value="Glycogen Phosphorylase B"/>
    <property type="match status" value="2"/>
</dbReference>
<protein>
    <recommendedName>
        <fullName evidence="3">Glycosyl transferase family 1 domain-containing protein</fullName>
    </recommendedName>
</protein>
<organism evidence="1 2">
    <name type="scientific">Fodinisporobacter ferrooxydans</name>
    <dbReference type="NCBI Taxonomy" id="2901836"/>
    <lineage>
        <taxon>Bacteria</taxon>
        <taxon>Bacillati</taxon>
        <taxon>Bacillota</taxon>
        <taxon>Bacilli</taxon>
        <taxon>Bacillales</taxon>
        <taxon>Alicyclobacillaceae</taxon>
        <taxon>Fodinisporobacter</taxon>
    </lineage>
</organism>
<gene>
    <name evidence="1" type="ORF">LSG31_08195</name>
</gene>